<dbReference type="EMBL" id="JBHSGR010000039">
    <property type="protein sequence ID" value="MFC4696155.1"/>
    <property type="molecule type" value="Genomic_DNA"/>
</dbReference>
<evidence type="ECO:0000313" key="2">
    <source>
        <dbReference type="EMBL" id="MFC4696155.1"/>
    </source>
</evidence>
<gene>
    <name evidence="2" type="ORF">ACFO3M_22330</name>
</gene>
<dbReference type="PANTHER" id="PTHR28008:SF1">
    <property type="entry name" value="DOMAIN PROTEIN, PUTATIVE (AFU_ORTHOLOGUE AFUA_3G10980)-RELATED"/>
    <property type="match status" value="1"/>
</dbReference>
<keyword evidence="1" id="KW-1133">Transmembrane helix</keyword>
<evidence type="ECO:0000313" key="3">
    <source>
        <dbReference type="Proteomes" id="UP001596025"/>
    </source>
</evidence>
<organism evidence="2 3">
    <name type="scientific">Geodermatophilus arenarius</name>
    <dbReference type="NCBI Taxonomy" id="1137990"/>
    <lineage>
        <taxon>Bacteria</taxon>
        <taxon>Bacillati</taxon>
        <taxon>Actinomycetota</taxon>
        <taxon>Actinomycetes</taxon>
        <taxon>Geodermatophilales</taxon>
        <taxon>Geodermatophilaceae</taxon>
        <taxon>Geodermatophilus</taxon>
    </lineage>
</organism>
<comment type="caution">
    <text evidence="2">The sequence shown here is derived from an EMBL/GenBank/DDBJ whole genome shotgun (WGS) entry which is preliminary data.</text>
</comment>
<accession>A0ABV9LS30</accession>
<feature type="transmembrane region" description="Helical" evidence="1">
    <location>
        <begin position="20"/>
        <end position="37"/>
    </location>
</feature>
<dbReference type="Proteomes" id="UP001596025">
    <property type="component" value="Unassembled WGS sequence"/>
</dbReference>
<feature type="transmembrane region" description="Helical" evidence="1">
    <location>
        <begin position="98"/>
        <end position="117"/>
    </location>
</feature>
<sequence length="143" mass="14546">MTDPSPSPAFRVHGALSRGAFAVTVLVSLAVLFAPASDVPAAPPGVDKLVHLALFLALALAGRWAGTRPGPLAVLLLAYGAVSEVVQAVTSLQRSGSVLDWLADAAGVALGLLLWAVGERRAARVTGAEAVLHRDGPPGSLTR</sequence>
<reference evidence="3" key="1">
    <citation type="journal article" date="2019" name="Int. J. Syst. Evol. Microbiol.">
        <title>The Global Catalogue of Microorganisms (GCM) 10K type strain sequencing project: providing services to taxonomists for standard genome sequencing and annotation.</title>
        <authorList>
            <consortium name="The Broad Institute Genomics Platform"/>
            <consortium name="The Broad Institute Genome Sequencing Center for Infectious Disease"/>
            <person name="Wu L."/>
            <person name="Ma J."/>
        </authorList>
    </citation>
    <scope>NUCLEOTIDE SEQUENCE [LARGE SCALE GENOMIC DNA]</scope>
    <source>
        <strain evidence="3">CCUG 62763</strain>
    </source>
</reference>
<feature type="transmembrane region" description="Helical" evidence="1">
    <location>
        <begin position="72"/>
        <end position="92"/>
    </location>
</feature>
<dbReference type="RefSeq" id="WP_387994319.1">
    <property type="nucleotide sequence ID" value="NZ_JBHSGR010000039.1"/>
</dbReference>
<keyword evidence="1" id="KW-0472">Membrane</keyword>
<proteinExistence type="predicted"/>
<feature type="transmembrane region" description="Helical" evidence="1">
    <location>
        <begin position="49"/>
        <end position="65"/>
    </location>
</feature>
<evidence type="ECO:0000256" key="1">
    <source>
        <dbReference type="SAM" id="Phobius"/>
    </source>
</evidence>
<name>A0ABV9LS30_9ACTN</name>
<keyword evidence="3" id="KW-1185">Reference proteome</keyword>
<keyword evidence="1" id="KW-0812">Transmembrane</keyword>
<dbReference type="PANTHER" id="PTHR28008">
    <property type="entry name" value="DOMAIN PROTEIN, PUTATIVE (AFU_ORTHOLOGUE AFUA_3G10980)-RELATED"/>
    <property type="match status" value="1"/>
</dbReference>
<protein>
    <submittedName>
        <fullName evidence="2">VanZ family protein</fullName>
    </submittedName>
</protein>